<dbReference type="EMBL" id="JAINVZ010000002">
    <property type="protein sequence ID" value="MBY8884109.1"/>
    <property type="molecule type" value="Genomic_DNA"/>
</dbReference>
<evidence type="ECO:0000313" key="2">
    <source>
        <dbReference type="EMBL" id="MBY8884109.1"/>
    </source>
</evidence>
<organism evidence="2 3">
    <name type="scientific">Streptantibioticus parmotrematis</name>
    <dbReference type="NCBI Taxonomy" id="2873249"/>
    <lineage>
        <taxon>Bacteria</taxon>
        <taxon>Bacillati</taxon>
        <taxon>Actinomycetota</taxon>
        <taxon>Actinomycetes</taxon>
        <taxon>Kitasatosporales</taxon>
        <taxon>Streptomycetaceae</taxon>
        <taxon>Streptantibioticus</taxon>
    </lineage>
</organism>
<protein>
    <submittedName>
        <fullName evidence="2">ATP-grasp-modified RiPP</fullName>
    </submittedName>
</protein>
<keyword evidence="3" id="KW-1185">Reference proteome</keyword>
<feature type="compositionally biased region" description="Polar residues" evidence="1">
    <location>
        <begin position="56"/>
        <end position="67"/>
    </location>
</feature>
<proteinExistence type="predicted"/>
<feature type="region of interest" description="Disordered" evidence="1">
    <location>
        <begin position="52"/>
        <end position="87"/>
    </location>
</feature>
<gene>
    <name evidence="2" type="primary">tgmA</name>
    <name evidence="2" type="ORF">K7472_04520</name>
</gene>
<dbReference type="Proteomes" id="UP001198565">
    <property type="component" value="Unassembled WGS sequence"/>
</dbReference>
<sequence>MPIPIVTEERAGVPFGARGLQPAHVVHIDPEEFAYDPQRQVNVMDDGSLWAESPIAASSTATNNDTRPGNPPDEGSDPYVFPGEEVA</sequence>
<reference evidence="2 3" key="1">
    <citation type="submission" date="2021-08" db="EMBL/GenBank/DDBJ databases">
        <title>Streptomyces sp. PTM05 isolated from lichen.</title>
        <authorList>
            <person name="Somphong A."/>
            <person name="Phongsopitanun W."/>
            <person name="Tanasupawat S."/>
        </authorList>
    </citation>
    <scope>NUCLEOTIDE SEQUENCE [LARGE SCALE GENOMIC DNA]</scope>
    <source>
        <strain evidence="2 3">Ptm05</strain>
    </source>
</reference>
<accession>A0ABS7QLP4</accession>
<dbReference type="NCBIfam" id="TIGR04186">
    <property type="entry name" value="GRASP_targ"/>
    <property type="match status" value="1"/>
</dbReference>
<dbReference type="RefSeq" id="WP_222974075.1">
    <property type="nucleotide sequence ID" value="NZ_JAINVZ010000002.1"/>
</dbReference>
<dbReference type="InterPro" id="IPR026496">
    <property type="entry name" value="GRASP_targ"/>
</dbReference>
<evidence type="ECO:0000256" key="1">
    <source>
        <dbReference type="SAM" id="MobiDB-lite"/>
    </source>
</evidence>
<evidence type="ECO:0000313" key="3">
    <source>
        <dbReference type="Proteomes" id="UP001198565"/>
    </source>
</evidence>
<comment type="caution">
    <text evidence="2">The sequence shown here is derived from an EMBL/GenBank/DDBJ whole genome shotgun (WGS) entry which is preliminary data.</text>
</comment>
<name>A0ABS7QLP4_9ACTN</name>